<name>U2KR87_9FIRM</name>
<dbReference type="EMBL" id="AWVF01000235">
    <property type="protein sequence ID" value="ERJ94802.1"/>
    <property type="molecule type" value="Genomic_DNA"/>
</dbReference>
<dbReference type="AlphaFoldDB" id="U2KR87"/>
<dbReference type="Proteomes" id="UP000016662">
    <property type="component" value="Unassembled WGS sequence"/>
</dbReference>
<gene>
    <name evidence="1" type="ORF">RUMCAL_01886</name>
</gene>
<protein>
    <submittedName>
        <fullName evidence="1">Uncharacterized protein</fullName>
    </submittedName>
</protein>
<comment type="caution">
    <text evidence="1">The sequence shown here is derived from an EMBL/GenBank/DDBJ whole genome shotgun (WGS) entry which is preliminary data.</text>
</comment>
<evidence type="ECO:0000313" key="1">
    <source>
        <dbReference type="EMBL" id="ERJ94802.1"/>
    </source>
</evidence>
<keyword evidence="2" id="KW-1185">Reference proteome</keyword>
<organism evidence="1 2">
    <name type="scientific">Ruminococcus callidus ATCC 27760</name>
    <dbReference type="NCBI Taxonomy" id="411473"/>
    <lineage>
        <taxon>Bacteria</taxon>
        <taxon>Bacillati</taxon>
        <taxon>Bacillota</taxon>
        <taxon>Clostridia</taxon>
        <taxon>Eubacteriales</taxon>
        <taxon>Oscillospiraceae</taxon>
        <taxon>Ruminococcus</taxon>
    </lineage>
</organism>
<dbReference type="HOGENOM" id="CLU_3296003_0_0_9"/>
<proteinExistence type="predicted"/>
<sequence length="40" mass="4935">MQNATKQHIFYMQPDESKKKISKSLDFCIEMWYNSYQTDR</sequence>
<accession>U2KR87</accession>
<reference evidence="1 2" key="1">
    <citation type="submission" date="2013-07" db="EMBL/GenBank/DDBJ databases">
        <authorList>
            <person name="Weinstock G."/>
            <person name="Sodergren E."/>
            <person name="Wylie T."/>
            <person name="Fulton L."/>
            <person name="Fulton R."/>
            <person name="Fronick C."/>
            <person name="O'Laughlin M."/>
            <person name="Godfrey J."/>
            <person name="Miner T."/>
            <person name="Herter B."/>
            <person name="Appelbaum E."/>
            <person name="Cordes M."/>
            <person name="Lek S."/>
            <person name="Wollam A."/>
            <person name="Pepin K.H."/>
            <person name="Palsikar V.B."/>
            <person name="Mitreva M."/>
            <person name="Wilson R.K."/>
        </authorList>
    </citation>
    <scope>NUCLEOTIDE SEQUENCE [LARGE SCALE GENOMIC DNA]</scope>
    <source>
        <strain evidence="1 2">ATCC 27760</strain>
    </source>
</reference>
<dbReference type="STRING" id="411473.RUMCAL_01886"/>
<evidence type="ECO:0000313" key="2">
    <source>
        <dbReference type="Proteomes" id="UP000016662"/>
    </source>
</evidence>